<dbReference type="InterPro" id="IPR011992">
    <property type="entry name" value="EF-hand-dom_pair"/>
</dbReference>
<dbReference type="InterPro" id="IPR050205">
    <property type="entry name" value="CDPK_Ser/Thr_kinases"/>
</dbReference>
<dbReference type="PROSITE" id="PS00018">
    <property type="entry name" value="EF_HAND_1"/>
    <property type="match status" value="4"/>
</dbReference>
<dbReference type="Proteomes" id="UP000187209">
    <property type="component" value="Unassembled WGS sequence"/>
</dbReference>
<feature type="binding site" evidence="28">
    <location>
        <position position="80"/>
    </location>
    <ligand>
        <name>ATP</name>
        <dbReference type="ChEBI" id="CHEBI:30616"/>
    </ligand>
</feature>
<keyword evidence="12" id="KW-0677">Repeat</keyword>
<keyword evidence="15" id="KW-0106">Calcium</keyword>
<evidence type="ECO:0000256" key="17">
    <source>
        <dbReference type="ARBA" id="ARBA00022846"/>
    </source>
</evidence>
<dbReference type="InterPro" id="IPR000719">
    <property type="entry name" value="Prot_kinase_dom"/>
</dbReference>
<dbReference type="SMART" id="SM00220">
    <property type="entry name" value="S_TKc"/>
    <property type="match status" value="1"/>
</dbReference>
<keyword evidence="22" id="KW-0449">Lipoprotein</keyword>
<evidence type="ECO:0000256" key="9">
    <source>
        <dbReference type="ARBA" id="ARBA00022679"/>
    </source>
</evidence>
<keyword evidence="7" id="KW-1032">Host cell membrane</keyword>
<evidence type="ECO:0000256" key="27">
    <source>
        <dbReference type="ARBA" id="ARBA00068067"/>
    </source>
</evidence>
<dbReference type="Gene3D" id="3.30.200.20">
    <property type="entry name" value="Phosphorylase Kinase, domain 1"/>
    <property type="match status" value="1"/>
</dbReference>
<dbReference type="FunFam" id="1.10.238.10:FF:000585">
    <property type="entry name" value="Calcium-dependent protein kinase-a"/>
    <property type="match status" value="1"/>
</dbReference>
<comment type="cofactor">
    <cofactor evidence="1">
        <name>Mg(2+)</name>
        <dbReference type="ChEBI" id="CHEBI:18420"/>
    </cofactor>
</comment>
<dbReference type="Gene3D" id="1.10.510.10">
    <property type="entry name" value="Transferase(Phosphotransferase) domain 1"/>
    <property type="match status" value="1"/>
</dbReference>
<dbReference type="PROSITE" id="PS00107">
    <property type="entry name" value="PROTEIN_KINASE_ATP"/>
    <property type="match status" value="1"/>
</dbReference>
<dbReference type="PANTHER" id="PTHR24349">
    <property type="entry name" value="SERINE/THREONINE-PROTEIN KINASE"/>
    <property type="match status" value="1"/>
</dbReference>
<dbReference type="SUPFAM" id="SSF56112">
    <property type="entry name" value="Protein kinase-like (PK-like)"/>
    <property type="match status" value="1"/>
</dbReference>
<dbReference type="SMART" id="SM00054">
    <property type="entry name" value="EFh"/>
    <property type="match status" value="4"/>
</dbReference>
<comment type="similarity">
    <text evidence="23">Belongs to the protein kinase superfamily. Ser/Thr protein kinase family. CDPK subfamily.</text>
</comment>
<evidence type="ECO:0000256" key="1">
    <source>
        <dbReference type="ARBA" id="ARBA00001946"/>
    </source>
</evidence>
<dbReference type="Gene3D" id="1.10.238.10">
    <property type="entry name" value="EF-hand"/>
    <property type="match status" value="2"/>
</dbReference>
<comment type="catalytic activity">
    <reaction evidence="24">
        <text>L-threonyl-[protein] + ATP = O-phospho-L-threonyl-[protein] + ADP + H(+)</text>
        <dbReference type="Rhea" id="RHEA:46608"/>
        <dbReference type="Rhea" id="RHEA-COMP:11060"/>
        <dbReference type="Rhea" id="RHEA-COMP:11605"/>
        <dbReference type="ChEBI" id="CHEBI:15378"/>
        <dbReference type="ChEBI" id="CHEBI:30013"/>
        <dbReference type="ChEBI" id="CHEBI:30616"/>
        <dbReference type="ChEBI" id="CHEBI:61977"/>
        <dbReference type="ChEBI" id="CHEBI:456216"/>
        <dbReference type="EC" id="2.7.11.1"/>
    </reaction>
</comment>
<dbReference type="FunFam" id="1.10.510.10:FF:000398">
    <property type="entry name" value="Calcium-dependent protein kinase 1"/>
    <property type="match status" value="1"/>
</dbReference>
<keyword evidence="18" id="KW-1043">Host membrane</keyword>
<evidence type="ECO:0000256" key="26">
    <source>
        <dbReference type="ARBA" id="ARBA00060437"/>
    </source>
</evidence>
<evidence type="ECO:0000256" key="12">
    <source>
        <dbReference type="ARBA" id="ARBA00022737"/>
    </source>
</evidence>
<evidence type="ECO:0000256" key="25">
    <source>
        <dbReference type="ARBA" id="ARBA00048679"/>
    </source>
</evidence>
<dbReference type="GO" id="GO:0004674">
    <property type="term" value="F:protein serine/threonine kinase activity"/>
    <property type="evidence" value="ECO:0007669"/>
    <property type="project" value="UniProtKB-KW"/>
</dbReference>
<feature type="domain" description="EF-hand" evidence="31">
    <location>
        <begin position="468"/>
        <end position="498"/>
    </location>
</feature>
<evidence type="ECO:0000259" key="30">
    <source>
        <dbReference type="PROSITE" id="PS50011"/>
    </source>
</evidence>
<dbReference type="InterPro" id="IPR002048">
    <property type="entry name" value="EF_hand_dom"/>
</dbReference>
<evidence type="ECO:0000256" key="13">
    <source>
        <dbReference type="ARBA" id="ARBA00022741"/>
    </source>
</evidence>
<keyword evidence="16 28" id="KW-0067">ATP-binding</keyword>
<dbReference type="OrthoDB" id="286757at2759"/>
<dbReference type="Pfam" id="PF00069">
    <property type="entry name" value="Pkinase"/>
    <property type="match status" value="1"/>
</dbReference>
<evidence type="ECO:0000259" key="31">
    <source>
        <dbReference type="PROSITE" id="PS50222"/>
    </source>
</evidence>
<dbReference type="PROSITE" id="PS00108">
    <property type="entry name" value="PROTEIN_KINASE_ST"/>
    <property type="match status" value="1"/>
</dbReference>
<evidence type="ECO:0000313" key="33">
    <source>
        <dbReference type="Proteomes" id="UP000187209"/>
    </source>
</evidence>
<evidence type="ECO:0000256" key="19">
    <source>
        <dbReference type="ARBA" id="ARBA00023069"/>
    </source>
</evidence>
<dbReference type="GO" id="GO:0005509">
    <property type="term" value="F:calcium ion binding"/>
    <property type="evidence" value="ECO:0007669"/>
    <property type="project" value="InterPro"/>
</dbReference>
<dbReference type="FunFam" id="3.30.200.20:FF:000315">
    <property type="entry name" value="Calcium-dependent protein kinase 3"/>
    <property type="match status" value="1"/>
</dbReference>
<dbReference type="GO" id="GO:0005524">
    <property type="term" value="F:ATP binding"/>
    <property type="evidence" value="ECO:0007669"/>
    <property type="project" value="UniProtKB-UniRule"/>
</dbReference>
<evidence type="ECO:0000256" key="16">
    <source>
        <dbReference type="ARBA" id="ARBA00022840"/>
    </source>
</evidence>
<keyword evidence="14" id="KW-0418">Kinase</keyword>
<keyword evidence="18" id="KW-0472">Membrane</keyword>
<evidence type="ECO:0000256" key="10">
    <source>
        <dbReference type="ARBA" id="ARBA00022707"/>
    </source>
</evidence>
<keyword evidence="11" id="KW-0479">Metal-binding</keyword>
<evidence type="ECO:0000256" key="3">
    <source>
        <dbReference type="ARBA" id="ARBA00004342"/>
    </source>
</evidence>
<comment type="catalytic activity">
    <reaction evidence="25">
        <text>L-seryl-[protein] + ATP = O-phospho-L-seryl-[protein] + ADP + H(+)</text>
        <dbReference type="Rhea" id="RHEA:17989"/>
        <dbReference type="Rhea" id="RHEA-COMP:9863"/>
        <dbReference type="Rhea" id="RHEA-COMP:11604"/>
        <dbReference type="ChEBI" id="CHEBI:15378"/>
        <dbReference type="ChEBI" id="CHEBI:29999"/>
        <dbReference type="ChEBI" id="CHEBI:30616"/>
        <dbReference type="ChEBI" id="CHEBI:83421"/>
        <dbReference type="ChEBI" id="CHEBI:456216"/>
        <dbReference type="EC" id="2.7.11.1"/>
    </reaction>
</comment>
<evidence type="ECO:0000256" key="7">
    <source>
        <dbReference type="ARBA" id="ARBA00022511"/>
    </source>
</evidence>
<keyword evidence="10" id="KW-0519">Myristate</keyword>
<evidence type="ECO:0000256" key="5">
    <source>
        <dbReference type="ARBA" id="ARBA00012513"/>
    </source>
</evidence>
<keyword evidence="17" id="KW-0282">Flagellum</keyword>
<feature type="domain" description="EF-hand" evidence="31">
    <location>
        <begin position="355"/>
        <end position="390"/>
    </location>
</feature>
<dbReference type="PROSITE" id="PS50011">
    <property type="entry name" value="PROTEIN_KINASE_DOM"/>
    <property type="match status" value="1"/>
</dbReference>
<sequence>MGCIPNKNRPIAKITNQVNNAPISPEGKKEEIKIDQGMFIGKRKGNIKDKYIIGNKIGSGAFGFVRVGTHKTSGQKRAIKTIQKESITKDMKEHSQFFNEVDILIKADHPNIVKLYEWYEDEKYYHLVTEFVSGGELFDFIIKSRMLSEPIAAHFMKQILSAVAYCHANSIVHRDLKPENLLLEKDSADSLLKIIDFGTSKIYDTGSKMTQKYGTAYYIAPEVLRRDYTEKCDVWSCGVILYILLSGKPPFYGRTDREILERVQRGQYSMDDQEWGRVSLPAKNLIKKMLQINPSSRISSQDALKDEWITNNTLNSFRESDIQTETLSNLKAFRTEQKLQHAVLTFISSQLISKDEAKKLAENFKRLDKNGDGKLSREELLEAYKSQLGYEAALEEVEKIMQQVDSNNSGFIDYSEFLIASAQKDVLLSKNNLDNAFKAFDSDGSGKISAAELKELLGNGGYGNDPLWNELIREVDQNGDGEIDLSEFKEMMMKLIAKG</sequence>
<evidence type="ECO:0000256" key="28">
    <source>
        <dbReference type="PROSITE-ProRule" id="PRU10141"/>
    </source>
</evidence>
<gene>
    <name evidence="32" type="ORF">SteCoe_16644</name>
</gene>
<dbReference type="PROSITE" id="PS50222">
    <property type="entry name" value="EF_HAND_2"/>
    <property type="match status" value="4"/>
</dbReference>
<comment type="caution">
    <text evidence="32">The sequence shown here is derived from an EMBL/GenBank/DDBJ whole genome shotgun (WGS) entry which is preliminary data.</text>
</comment>
<keyword evidence="6" id="KW-1003">Cell membrane</keyword>
<dbReference type="SUPFAM" id="SSF47473">
    <property type="entry name" value="EF-hand"/>
    <property type="match status" value="1"/>
</dbReference>
<evidence type="ECO:0000256" key="2">
    <source>
        <dbReference type="ARBA" id="ARBA00004230"/>
    </source>
</evidence>
<evidence type="ECO:0000256" key="22">
    <source>
        <dbReference type="ARBA" id="ARBA00023288"/>
    </source>
</evidence>
<keyword evidence="33" id="KW-1185">Reference proteome</keyword>
<name>A0A1R2C0Q5_9CILI</name>
<keyword evidence="21" id="KW-0966">Cell projection</keyword>
<keyword evidence="19" id="KW-0969">Cilium</keyword>
<reference evidence="32 33" key="1">
    <citation type="submission" date="2016-11" db="EMBL/GenBank/DDBJ databases">
        <title>The macronuclear genome of Stentor coeruleus: a giant cell with tiny introns.</title>
        <authorList>
            <person name="Slabodnick M."/>
            <person name="Ruby J.G."/>
            <person name="Reiff S.B."/>
            <person name="Swart E.C."/>
            <person name="Gosai S."/>
            <person name="Prabakaran S."/>
            <person name="Witkowska E."/>
            <person name="Larue G.E."/>
            <person name="Fisher S."/>
            <person name="Freeman R.M."/>
            <person name="Gunawardena J."/>
            <person name="Chu W."/>
            <person name="Stover N.A."/>
            <person name="Gregory B.D."/>
            <person name="Nowacki M."/>
            <person name="Derisi J."/>
            <person name="Roy S.W."/>
            <person name="Marshall W.F."/>
            <person name="Sood P."/>
        </authorList>
    </citation>
    <scope>NUCLEOTIDE SEQUENCE [LARGE SCALE GENOMIC DNA]</scope>
    <source>
        <strain evidence="32">WM001</strain>
    </source>
</reference>
<keyword evidence="8 29" id="KW-0723">Serine/threonine-protein kinase</keyword>
<keyword evidence="9" id="KW-0808">Transferase</keyword>
<dbReference type="Pfam" id="PF13499">
    <property type="entry name" value="EF-hand_7"/>
    <property type="match status" value="2"/>
</dbReference>
<feature type="domain" description="EF-hand" evidence="31">
    <location>
        <begin position="428"/>
        <end position="463"/>
    </location>
</feature>
<evidence type="ECO:0000256" key="21">
    <source>
        <dbReference type="ARBA" id="ARBA00023273"/>
    </source>
</evidence>
<evidence type="ECO:0000256" key="4">
    <source>
        <dbReference type="ARBA" id="ARBA00004425"/>
    </source>
</evidence>
<evidence type="ECO:0000256" key="23">
    <source>
        <dbReference type="ARBA" id="ARBA00024334"/>
    </source>
</evidence>
<organism evidence="32 33">
    <name type="scientific">Stentor coeruleus</name>
    <dbReference type="NCBI Taxonomy" id="5963"/>
    <lineage>
        <taxon>Eukaryota</taxon>
        <taxon>Sar</taxon>
        <taxon>Alveolata</taxon>
        <taxon>Ciliophora</taxon>
        <taxon>Postciliodesmatophora</taxon>
        <taxon>Heterotrichea</taxon>
        <taxon>Heterotrichida</taxon>
        <taxon>Stentoridae</taxon>
        <taxon>Stentor</taxon>
    </lineage>
</organism>
<feature type="domain" description="EF-hand" evidence="31">
    <location>
        <begin position="392"/>
        <end position="427"/>
    </location>
</feature>
<proteinExistence type="inferred from homology"/>
<dbReference type="GO" id="GO:0031514">
    <property type="term" value="C:motile cilium"/>
    <property type="evidence" value="ECO:0007669"/>
    <property type="project" value="UniProtKB-SubCell"/>
</dbReference>
<evidence type="ECO:0000256" key="18">
    <source>
        <dbReference type="ARBA" id="ARBA00022870"/>
    </source>
</evidence>
<dbReference type="CDD" id="cd00051">
    <property type="entry name" value="EFh"/>
    <property type="match status" value="1"/>
</dbReference>
<dbReference type="InterPro" id="IPR018247">
    <property type="entry name" value="EF_Hand_1_Ca_BS"/>
</dbReference>
<dbReference type="EMBL" id="MPUH01000334">
    <property type="protein sequence ID" value="OMJ82598.1"/>
    <property type="molecule type" value="Genomic_DNA"/>
</dbReference>
<dbReference type="CDD" id="cd05117">
    <property type="entry name" value="STKc_CAMK"/>
    <property type="match status" value="1"/>
</dbReference>
<protein>
    <recommendedName>
        <fullName evidence="27">Calcium-dependent protein kinase 1</fullName>
        <ecNumber evidence="5">2.7.11.1</ecNumber>
    </recommendedName>
</protein>
<evidence type="ECO:0000256" key="20">
    <source>
        <dbReference type="ARBA" id="ARBA00023139"/>
    </source>
</evidence>
<keyword evidence="20" id="KW-0564">Palmitate</keyword>
<dbReference type="EC" id="2.7.11.1" evidence="5"/>
<evidence type="ECO:0000256" key="8">
    <source>
        <dbReference type="ARBA" id="ARBA00022527"/>
    </source>
</evidence>
<keyword evidence="13 28" id="KW-0547">Nucleotide-binding</keyword>
<evidence type="ECO:0000256" key="14">
    <source>
        <dbReference type="ARBA" id="ARBA00022777"/>
    </source>
</evidence>
<accession>A0A1R2C0Q5</accession>
<evidence type="ECO:0000256" key="29">
    <source>
        <dbReference type="RuleBase" id="RU000304"/>
    </source>
</evidence>
<dbReference type="InterPro" id="IPR011009">
    <property type="entry name" value="Kinase-like_dom_sf"/>
</dbReference>
<dbReference type="AlphaFoldDB" id="A0A1R2C0Q5"/>
<dbReference type="InterPro" id="IPR017441">
    <property type="entry name" value="Protein_kinase_ATP_BS"/>
</dbReference>
<comment type="subcellular location">
    <subcellularLocation>
        <location evidence="3">Cell membrane</location>
        <topology evidence="3">Lipid-anchor</topology>
        <orientation evidence="3">Cytoplasmic side</orientation>
    </subcellularLocation>
    <subcellularLocation>
        <location evidence="2">Cell projection</location>
        <location evidence="2">Cilium</location>
        <location evidence="2">Flagellum</location>
    </subcellularLocation>
    <subcellularLocation>
        <location evidence="4">Host cell membrane</location>
        <topology evidence="4">Lipid-anchor</topology>
    </subcellularLocation>
    <subcellularLocation>
        <location evidence="26">Parasitophorous vacuole membrane</location>
        <topology evidence="26">Lipid-anchor</topology>
    </subcellularLocation>
</comment>
<dbReference type="GO" id="GO:0005886">
    <property type="term" value="C:plasma membrane"/>
    <property type="evidence" value="ECO:0007669"/>
    <property type="project" value="UniProtKB-SubCell"/>
</dbReference>
<evidence type="ECO:0000256" key="6">
    <source>
        <dbReference type="ARBA" id="ARBA00022475"/>
    </source>
</evidence>
<dbReference type="GO" id="GO:0020005">
    <property type="term" value="C:symbiont-containing vacuole membrane"/>
    <property type="evidence" value="ECO:0007669"/>
    <property type="project" value="UniProtKB-SubCell"/>
</dbReference>
<feature type="domain" description="Protein kinase" evidence="30">
    <location>
        <begin position="51"/>
        <end position="309"/>
    </location>
</feature>
<dbReference type="GO" id="GO:0020002">
    <property type="term" value="C:host cell plasma membrane"/>
    <property type="evidence" value="ECO:0007669"/>
    <property type="project" value="UniProtKB-SubCell"/>
</dbReference>
<evidence type="ECO:0000256" key="24">
    <source>
        <dbReference type="ARBA" id="ARBA00047899"/>
    </source>
</evidence>
<evidence type="ECO:0000313" key="32">
    <source>
        <dbReference type="EMBL" id="OMJ82598.1"/>
    </source>
</evidence>
<dbReference type="InterPro" id="IPR008271">
    <property type="entry name" value="Ser/Thr_kinase_AS"/>
</dbReference>
<evidence type="ECO:0000256" key="15">
    <source>
        <dbReference type="ARBA" id="ARBA00022837"/>
    </source>
</evidence>
<evidence type="ECO:0000256" key="11">
    <source>
        <dbReference type="ARBA" id="ARBA00022723"/>
    </source>
</evidence>